<dbReference type="PANTHER" id="PTHR34846:SF10">
    <property type="entry name" value="CYTOPLASMIC PROTEIN"/>
    <property type="match status" value="1"/>
</dbReference>
<evidence type="ECO:0000313" key="3">
    <source>
        <dbReference type="EMBL" id="QIF89916.1"/>
    </source>
</evidence>
<evidence type="ECO:0000313" key="4">
    <source>
        <dbReference type="Proteomes" id="UP000501338"/>
    </source>
</evidence>
<evidence type="ECO:0000259" key="1">
    <source>
        <dbReference type="Pfam" id="PF02627"/>
    </source>
</evidence>
<accession>A0A6G6S862</accession>
<dbReference type="GO" id="GO:0051920">
    <property type="term" value="F:peroxiredoxin activity"/>
    <property type="evidence" value="ECO:0007669"/>
    <property type="project" value="InterPro"/>
</dbReference>
<dbReference type="InterPro" id="IPR003779">
    <property type="entry name" value="CMD-like"/>
</dbReference>
<reference evidence="2" key="2">
    <citation type="submission" date="2020-11" db="EMBL/GenBank/DDBJ databases">
        <title>Enhanced detection system for hospital associated transmission using whole genome sequencing surveillance.</title>
        <authorList>
            <person name="Harrison L.H."/>
            <person name="Van Tyne D."/>
            <person name="Marsh J.W."/>
            <person name="Griffith M.P."/>
            <person name="Snyder D.J."/>
            <person name="Cooper V.S."/>
            <person name="Mustapha M."/>
        </authorList>
    </citation>
    <scope>NUCLEOTIDE SEQUENCE</scope>
    <source>
        <strain evidence="2">PR00070</strain>
    </source>
</reference>
<feature type="domain" description="Carboxymuconolactone decarboxylase-like" evidence="1">
    <location>
        <begin position="14"/>
        <end position="95"/>
    </location>
</feature>
<evidence type="ECO:0000313" key="5">
    <source>
        <dbReference type="Proteomes" id="UP000612266"/>
    </source>
</evidence>
<dbReference type="GeneID" id="57332768"/>
<dbReference type="Proteomes" id="UP000501338">
    <property type="component" value="Chromosome"/>
</dbReference>
<proteinExistence type="predicted"/>
<dbReference type="RefSeq" id="WP_075672128.1">
    <property type="nucleotide sequence ID" value="NZ_CP045008.1"/>
</dbReference>
<reference evidence="3 4" key="1">
    <citation type="submission" date="2020-01" db="EMBL/GenBank/DDBJ databases">
        <title>The genomic epidemiology of tigecycline resistance gene tet(X) variants in a swine farm in China.</title>
        <authorList>
            <person name="Peng K."/>
            <person name="Li R."/>
        </authorList>
    </citation>
    <scope>NUCLEOTIDE SEQUENCE [LARGE SCALE GENOMIC DNA]</scope>
    <source>
        <strain evidence="3 4">ZF1</strain>
    </source>
</reference>
<dbReference type="Gene3D" id="1.20.1290.10">
    <property type="entry name" value="AhpD-like"/>
    <property type="match status" value="1"/>
</dbReference>
<sequence>MSKLRLSYPKLSPKAYAGLIQCKTALEGSSLDITLIELVYLRVSQLNGCAFCLEMHNNSLRNHGVDQNKLDALNGWQVSERFTDKEQAALLWAEAVSNISAKNTDDNIYQQVKAYFTDIEMSDLTLAIGLMNAFNRIAVSLRQ</sequence>
<dbReference type="EMBL" id="JADSJR010000001">
    <property type="protein sequence ID" value="MBG2913023.1"/>
    <property type="molecule type" value="Genomic_DNA"/>
</dbReference>
<dbReference type="Pfam" id="PF02627">
    <property type="entry name" value="CMD"/>
    <property type="match status" value="1"/>
</dbReference>
<dbReference type="SUPFAM" id="SSF69118">
    <property type="entry name" value="AhpD-like"/>
    <property type="match status" value="1"/>
</dbReference>
<organism evidence="2 5">
    <name type="scientific">Proteus terrae subsp. cibarius</name>
    <dbReference type="NCBI Taxonomy" id="626774"/>
    <lineage>
        <taxon>Bacteria</taxon>
        <taxon>Pseudomonadati</taxon>
        <taxon>Pseudomonadota</taxon>
        <taxon>Gammaproteobacteria</taxon>
        <taxon>Enterobacterales</taxon>
        <taxon>Morganellaceae</taxon>
        <taxon>Proteus</taxon>
    </lineage>
</organism>
<evidence type="ECO:0000313" key="2">
    <source>
        <dbReference type="EMBL" id="MBG2913023.1"/>
    </source>
</evidence>
<dbReference type="Proteomes" id="UP000612266">
    <property type="component" value="Unassembled WGS sequence"/>
</dbReference>
<dbReference type="EMBL" id="CP047340">
    <property type="protein sequence ID" value="QIF89916.1"/>
    <property type="molecule type" value="Genomic_DNA"/>
</dbReference>
<protein>
    <submittedName>
        <fullName evidence="2">Carboxymuconolactone decarboxylase family protein</fullName>
    </submittedName>
</protein>
<keyword evidence="4" id="KW-1185">Reference proteome</keyword>
<dbReference type="PANTHER" id="PTHR34846">
    <property type="entry name" value="4-CARBOXYMUCONOLACTONE DECARBOXYLASE FAMILY PROTEIN (AFU_ORTHOLOGUE AFUA_6G11590)"/>
    <property type="match status" value="1"/>
</dbReference>
<gene>
    <name evidence="3" type="ORF">GTH23_07620</name>
    <name evidence="2" type="ORF">I4901_01350</name>
</gene>
<dbReference type="NCBIfam" id="TIGR00778">
    <property type="entry name" value="ahpD_dom"/>
    <property type="match status" value="1"/>
</dbReference>
<dbReference type="InterPro" id="IPR004675">
    <property type="entry name" value="AhpD_core"/>
</dbReference>
<dbReference type="AlphaFoldDB" id="A0A6G6S862"/>
<dbReference type="InterPro" id="IPR029032">
    <property type="entry name" value="AhpD-like"/>
</dbReference>
<name>A0A6G6S862_9GAMM</name>